<comment type="catalytic activity">
    <reaction evidence="5">
        <text>7-aminomethyl-7-carbaguanine + 2 NADP(+) = 7-cyano-7-carbaguanine + 2 NADPH + 3 H(+)</text>
        <dbReference type="Rhea" id="RHEA:13409"/>
        <dbReference type="ChEBI" id="CHEBI:15378"/>
        <dbReference type="ChEBI" id="CHEBI:45075"/>
        <dbReference type="ChEBI" id="CHEBI:57783"/>
        <dbReference type="ChEBI" id="CHEBI:58349"/>
        <dbReference type="ChEBI" id="CHEBI:58703"/>
        <dbReference type="EC" id="1.7.1.13"/>
    </reaction>
</comment>
<dbReference type="NCBIfam" id="TIGR03139">
    <property type="entry name" value="QueF-II"/>
    <property type="match status" value="1"/>
</dbReference>
<dbReference type="GO" id="GO:0033739">
    <property type="term" value="F:preQ1 synthase activity"/>
    <property type="evidence" value="ECO:0007669"/>
    <property type="project" value="UniProtKB-UniRule"/>
</dbReference>
<dbReference type="SUPFAM" id="SSF55620">
    <property type="entry name" value="Tetrahydrobiopterin biosynthesis enzymes-like"/>
    <property type="match status" value="1"/>
</dbReference>
<dbReference type="PANTHER" id="PTHR34354">
    <property type="entry name" value="NADPH-DEPENDENT 7-CYANO-7-DEAZAGUANINE REDUCTASE"/>
    <property type="match status" value="1"/>
</dbReference>
<gene>
    <name evidence="5 6" type="primary">queF</name>
    <name evidence="6" type="ORF">SPIROBIBN47_290075</name>
</gene>
<reference evidence="6" key="1">
    <citation type="submission" date="2017-02" db="EMBL/GenBank/DDBJ databases">
        <authorList>
            <person name="Regsiter A."/>
            <person name="William W."/>
        </authorList>
    </citation>
    <scope>NUCLEOTIDE SEQUENCE</scope>
    <source>
        <strain evidence="6">Bib</strain>
    </source>
</reference>
<dbReference type="GO" id="GO:0008616">
    <property type="term" value="P:tRNA queuosine(34) biosynthetic process"/>
    <property type="evidence" value="ECO:0007669"/>
    <property type="project" value="UniProtKB-UniRule"/>
</dbReference>
<keyword evidence="1 5" id="KW-0963">Cytoplasm</keyword>
<dbReference type="InterPro" id="IPR050084">
    <property type="entry name" value="NADPH_dep_7-cyano-7-deazaG_red"/>
</dbReference>
<evidence type="ECO:0000256" key="5">
    <source>
        <dbReference type="HAMAP-Rule" id="MF_00818"/>
    </source>
</evidence>
<dbReference type="InterPro" id="IPR043133">
    <property type="entry name" value="GTP-CH-I_C/QueF"/>
</dbReference>
<evidence type="ECO:0000313" key="6">
    <source>
        <dbReference type="EMBL" id="SLM13455.1"/>
    </source>
</evidence>
<keyword evidence="3 5" id="KW-0521">NADP</keyword>
<evidence type="ECO:0000256" key="4">
    <source>
        <dbReference type="ARBA" id="ARBA00023002"/>
    </source>
</evidence>
<dbReference type="Pfam" id="PF14489">
    <property type="entry name" value="QueF"/>
    <property type="match status" value="1"/>
</dbReference>
<feature type="active site" description="Proton donor" evidence="5">
    <location>
        <position position="50"/>
    </location>
</feature>
<evidence type="ECO:0000256" key="1">
    <source>
        <dbReference type="ARBA" id="ARBA00022490"/>
    </source>
</evidence>
<dbReference type="InterPro" id="IPR016856">
    <property type="entry name" value="QueF_type1"/>
</dbReference>
<feature type="active site" description="Thioimide intermediate" evidence="5">
    <location>
        <position position="43"/>
    </location>
</feature>
<dbReference type="Gene3D" id="3.30.1130.10">
    <property type="match status" value="1"/>
</dbReference>
<keyword evidence="4 5" id="KW-0560">Oxidoreductase</keyword>
<evidence type="ECO:0000256" key="2">
    <source>
        <dbReference type="ARBA" id="ARBA00022785"/>
    </source>
</evidence>
<comment type="caution">
    <text evidence="5">Lacks conserved residue(s) required for the propagation of feature annotation.</text>
</comment>
<feature type="binding site" evidence="5">
    <location>
        <begin position="65"/>
        <end position="67"/>
    </location>
    <ligand>
        <name>substrate</name>
    </ligand>
</feature>
<protein>
    <recommendedName>
        <fullName evidence="5">NADPH-dependent 7-cyano-7-deazaguanine reductase</fullName>
        <ecNumber evidence="5">1.7.1.13</ecNumber>
    </recommendedName>
    <alternativeName>
        <fullName evidence="5">7-cyano-7-carbaguanine reductase</fullName>
    </alternativeName>
    <alternativeName>
        <fullName evidence="5">NADPH-dependent nitrile oxidoreductase</fullName>
    </alternativeName>
    <alternativeName>
        <fullName evidence="5">PreQ(0) reductase</fullName>
    </alternativeName>
</protein>
<sequence length="133" mass="15040">MAEYKFEILGKKVSEPMRKLETFPTPEHVKKVVLDCDEVTSLCPVTGQPDWETVRIEFEPDKFCIESKSLKLYLWSFREEGAFCESLSARIAQDIFDVCKPRWVKVTVAQKARGGIAITAESRIPDLEQGAGA</sequence>
<name>A0A3P3XJC2_9SPIR</name>
<comment type="function">
    <text evidence="5">Catalyzes the NADPH-dependent reduction of 7-cyano-7-deazaguanine (preQ0) to 7-aminomethyl-7-deazaguanine (preQ1).</text>
</comment>
<dbReference type="EC" id="1.7.1.13" evidence="5"/>
<comment type="similarity">
    <text evidence="5">Belongs to the GTP cyclohydrolase I family. QueF type 1 subfamily.</text>
</comment>
<dbReference type="InterPro" id="IPR029500">
    <property type="entry name" value="QueF"/>
</dbReference>
<keyword evidence="2 5" id="KW-0671">Queuosine biosynthesis</keyword>
<dbReference type="PANTHER" id="PTHR34354:SF1">
    <property type="entry name" value="NADPH-DEPENDENT 7-CYANO-7-DEAZAGUANINE REDUCTASE"/>
    <property type="match status" value="1"/>
</dbReference>
<organism evidence="6">
    <name type="scientific">uncultured spirochete</name>
    <dbReference type="NCBI Taxonomy" id="156406"/>
    <lineage>
        <taxon>Bacteria</taxon>
        <taxon>Pseudomonadati</taxon>
        <taxon>Spirochaetota</taxon>
        <taxon>Spirochaetia</taxon>
        <taxon>Spirochaetales</taxon>
        <taxon>environmental samples</taxon>
    </lineage>
</organism>
<evidence type="ECO:0000256" key="3">
    <source>
        <dbReference type="ARBA" id="ARBA00022857"/>
    </source>
</evidence>
<dbReference type="UniPathway" id="UPA00392"/>
<dbReference type="AlphaFoldDB" id="A0A3P3XJC2"/>
<comment type="pathway">
    <text evidence="5">tRNA modification; tRNA-queuosine biosynthesis.</text>
</comment>
<proteinExistence type="inferred from homology"/>
<accession>A0A3P3XJC2</accession>
<dbReference type="EMBL" id="FWDM01000022">
    <property type="protein sequence ID" value="SLM13455.1"/>
    <property type="molecule type" value="Genomic_DNA"/>
</dbReference>
<dbReference type="HAMAP" id="MF_00818">
    <property type="entry name" value="QueF_type1"/>
    <property type="match status" value="1"/>
</dbReference>
<dbReference type="GO" id="GO:0005737">
    <property type="term" value="C:cytoplasm"/>
    <property type="evidence" value="ECO:0007669"/>
    <property type="project" value="UniProtKB-SubCell"/>
</dbReference>
<comment type="subcellular location">
    <subcellularLocation>
        <location evidence="5">Cytoplasm</location>
    </subcellularLocation>
</comment>